<comment type="caution">
    <text evidence="1">The sequence shown here is derived from an EMBL/GenBank/DDBJ whole genome shotgun (WGS) entry which is preliminary data.</text>
</comment>
<name>A0AAV0T6A4_HYABA</name>
<organism evidence="1 2">
    <name type="scientific">Hyaloperonospora brassicae</name>
    <name type="common">Brassica downy mildew</name>
    <name type="synonym">Peronospora brassicae</name>
    <dbReference type="NCBI Taxonomy" id="162125"/>
    <lineage>
        <taxon>Eukaryota</taxon>
        <taxon>Sar</taxon>
        <taxon>Stramenopiles</taxon>
        <taxon>Oomycota</taxon>
        <taxon>Peronosporomycetes</taxon>
        <taxon>Peronosporales</taxon>
        <taxon>Peronosporaceae</taxon>
        <taxon>Hyaloperonospora</taxon>
    </lineage>
</organism>
<dbReference type="Proteomes" id="UP001162031">
    <property type="component" value="Unassembled WGS sequence"/>
</dbReference>
<dbReference type="AlphaFoldDB" id="A0AAV0T6A4"/>
<accession>A0AAV0T6A4</accession>
<dbReference type="EMBL" id="CANTFL010000086">
    <property type="protein sequence ID" value="CAI5712896.1"/>
    <property type="molecule type" value="Genomic_DNA"/>
</dbReference>
<sequence>MRTWQDEWSCARLSLRLRDEQLFQCETVDLQVCAETRIPSYRSKALEGNQEPQTAAQVLQRWQEHFEGARVHIRIEEVSGTDQNLTSRSVSCLSTLLRQETRVSHVVEGSSGSSHGVVVVLLQAQFDLEVCHEFWDRSLLLVLHITPNEGVFQADQGNSDDVATGVGARESFWRPLLLRDEWASSHLLSLTREQAQPTLLMTRRIEQHIVVTKPLRLVLESRELAGQRIGILARVSNTHLTLAVAVRDLRLHLDQSSRAQNKDMSRFRIVNGDKASNPVVLEPQERYNFLFVLEPAKTLILNESLRLDEDNRATSNASVLRKEVMSPVLHVSTSSAPQRTSLTLSWKAMTCTMDAVTETCTIDWFPKAPSEPYASPSSGKDELDMCIRKLMPPLVGGHLQRGKKFHDDFKRERLLPNSVLQMTVAPLASNVLIGNAVTASVVVVNRSTRTEFDLTLLHPSQYMGITDGENNCTTPVVVGFEGCQRLGLVRPGMSVERRLRIVFLRLGKCKLGPLVLADHFTRTCFVSDDWNVFVKD</sequence>
<evidence type="ECO:0000313" key="2">
    <source>
        <dbReference type="Proteomes" id="UP001162031"/>
    </source>
</evidence>
<keyword evidence="2" id="KW-1185">Reference proteome</keyword>
<protein>
    <submittedName>
        <fullName evidence="1">Uncharacterized protein</fullName>
    </submittedName>
</protein>
<evidence type="ECO:0000313" key="1">
    <source>
        <dbReference type="EMBL" id="CAI5712896.1"/>
    </source>
</evidence>
<gene>
    <name evidence="1" type="ORF">HBR001_LOCUS938</name>
</gene>
<proteinExistence type="predicted"/>
<reference evidence="1" key="1">
    <citation type="submission" date="2022-12" db="EMBL/GenBank/DDBJ databases">
        <authorList>
            <person name="Webb A."/>
        </authorList>
    </citation>
    <scope>NUCLEOTIDE SEQUENCE</scope>
    <source>
        <strain evidence="1">Hp1</strain>
    </source>
</reference>